<keyword evidence="1" id="KW-1133">Transmembrane helix</keyword>
<feature type="transmembrane region" description="Helical" evidence="1">
    <location>
        <begin position="39"/>
        <end position="57"/>
    </location>
</feature>
<gene>
    <name evidence="2" type="ORF">AGABI1DRAFT_108135</name>
</gene>
<keyword evidence="1" id="KW-0472">Membrane</keyword>
<feature type="transmembrane region" description="Helical" evidence="1">
    <location>
        <begin position="169"/>
        <end position="193"/>
    </location>
</feature>
<dbReference type="InParanoid" id="K5XRY9"/>
<name>K5XRY9_AGABU</name>
<dbReference type="EMBL" id="JH971395">
    <property type="protein sequence ID" value="EKM77660.1"/>
    <property type="molecule type" value="Genomic_DNA"/>
</dbReference>
<keyword evidence="3" id="KW-1185">Reference proteome</keyword>
<proteinExistence type="predicted"/>
<keyword evidence="1" id="KW-0812">Transmembrane</keyword>
<dbReference type="RefSeq" id="XP_007331901.1">
    <property type="nucleotide sequence ID" value="XM_007331839.1"/>
</dbReference>
<reference evidence="3" key="1">
    <citation type="journal article" date="2012" name="Proc. Natl. Acad. Sci. U.S.A.">
        <title>Genome sequence of the button mushroom Agaricus bisporus reveals mechanisms governing adaptation to a humic-rich ecological niche.</title>
        <authorList>
            <person name="Morin E."/>
            <person name="Kohler A."/>
            <person name="Baker A.R."/>
            <person name="Foulongne-Oriol M."/>
            <person name="Lombard V."/>
            <person name="Nagy L.G."/>
            <person name="Ohm R.A."/>
            <person name="Patyshakuliyeva A."/>
            <person name="Brun A."/>
            <person name="Aerts A.L."/>
            <person name="Bailey A.M."/>
            <person name="Billette C."/>
            <person name="Coutinho P.M."/>
            <person name="Deakin G."/>
            <person name="Doddapaneni H."/>
            <person name="Floudas D."/>
            <person name="Grimwood J."/>
            <person name="Hilden K."/>
            <person name="Kuees U."/>
            <person name="LaButti K.M."/>
            <person name="Lapidus A."/>
            <person name="Lindquist E.A."/>
            <person name="Lucas S.M."/>
            <person name="Murat C."/>
            <person name="Riley R.W."/>
            <person name="Salamov A.A."/>
            <person name="Schmutz J."/>
            <person name="Subramanian V."/>
            <person name="Woesten H.A.B."/>
            <person name="Xu J."/>
            <person name="Eastwood D.C."/>
            <person name="Foster G.D."/>
            <person name="Sonnenberg A.S."/>
            <person name="Cullen D."/>
            <person name="de Vries R.P."/>
            <person name="Lundell T."/>
            <person name="Hibbett D.S."/>
            <person name="Henrissat B."/>
            <person name="Burton K.S."/>
            <person name="Kerrigan R.W."/>
            <person name="Challen M.P."/>
            <person name="Grigoriev I.V."/>
            <person name="Martin F."/>
        </authorList>
    </citation>
    <scope>NUCLEOTIDE SEQUENCE [LARGE SCALE GENOMIC DNA]</scope>
    <source>
        <strain evidence="3">JB137-S8 / ATCC MYA-4627 / FGSC 10392</strain>
    </source>
</reference>
<sequence>MTSATVIGFDSIVIFSFVFGLLVLCTAVCSSRVRRQPTWYGFLIPLFIYNIIFLLGMGYQTDKGPPENLIVMGFGCFIIAVGSIPEARNRMTNDTKFYLDLKDIIAAEKYQDYSPPPVSKRAFLLLLITPLVFFSGFIVLNLLVVVLDPNRPPAILNYHKLYCTPKRHTGLYAGGTAMSIGMLMWTFILGYIFGPTPQIIPTTSSALIVCPFTALIIATIIIFCVFGTQEDIIQAWAFWRKRSRENLGEGSFLSISSFSATSSCPSMPAVYSETKMRGNWRRLGYNWNFRFGS</sequence>
<dbReference type="OrthoDB" id="3046318at2759"/>
<feature type="transmembrane region" description="Helical" evidence="1">
    <location>
        <begin position="122"/>
        <end position="148"/>
    </location>
</feature>
<dbReference type="OMA" id="MSIGMLM"/>
<evidence type="ECO:0000256" key="1">
    <source>
        <dbReference type="SAM" id="Phobius"/>
    </source>
</evidence>
<feature type="transmembrane region" description="Helical" evidence="1">
    <location>
        <begin position="12"/>
        <end position="33"/>
    </location>
</feature>
<organism evidence="2 3">
    <name type="scientific">Agaricus bisporus var. burnettii (strain JB137-S8 / ATCC MYA-4627 / FGSC 10392)</name>
    <name type="common">White button mushroom</name>
    <dbReference type="NCBI Taxonomy" id="597362"/>
    <lineage>
        <taxon>Eukaryota</taxon>
        <taxon>Fungi</taxon>
        <taxon>Dikarya</taxon>
        <taxon>Basidiomycota</taxon>
        <taxon>Agaricomycotina</taxon>
        <taxon>Agaricomycetes</taxon>
        <taxon>Agaricomycetidae</taxon>
        <taxon>Agaricales</taxon>
        <taxon>Agaricineae</taxon>
        <taxon>Agaricaceae</taxon>
        <taxon>Agaricus</taxon>
    </lineage>
</organism>
<dbReference type="KEGG" id="abp:AGABI1DRAFT108135"/>
<feature type="transmembrane region" description="Helical" evidence="1">
    <location>
        <begin position="69"/>
        <end position="85"/>
    </location>
</feature>
<dbReference type="GeneID" id="18822518"/>
<feature type="transmembrane region" description="Helical" evidence="1">
    <location>
        <begin position="205"/>
        <end position="226"/>
    </location>
</feature>
<protein>
    <submittedName>
        <fullName evidence="2">Uncharacterized protein</fullName>
    </submittedName>
</protein>
<dbReference type="HOGENOM" id="CLU_082751_0_0_1"/>
<dbReference type="Proteomes" id="UP000008493">
    <property type="component" value="Unassembled WGS sequence"/>
</dbReference>
<accession>K5XRY9</accession>
<evidence type="ECO:0000313" key="2">
    <source>
        <dbReference type="EMBL" id="EKM77660.1"/>
    </source>
</evidence>
<evidence type="ECO:0000313" key="3">
    <source>
        <dbReference type="Proteomes" id="UP000008493"/>
    </source>
</evidence>
<dbReference type="AlphaFoldDB" id="K5XRY9"/>